<gene>
    <name evidence="1" type="ORF">HJG60_011122</name>
</gene>
<dbReference type="EMBL" id="JABVXQ010000006">
    <property type="protein sequence ID" value="KAF6104073.1"/>
    <property type="molecule type" value="Genomic_DNA"/>
</dbReference>
<evidence type="ECO:0000313" key="1">
    <source>
        <dbReference type="EMBL" id="KAF6104073.1"/>
    </source>
</evidence>
<sequence length="120" mass="13009">MSTAISGNVLGFVFFLRFIPPRSICPSFSTTEDCLCSGAAASLCPRICLDGHSGNFLRLSPKLALWLPGPHVCLFLSLDPYIGGIGPSSNFLRKTTRKDTFKGPSMPKNILISCSFHETI</sequence>
<comment type="caution">
    <text evidence="1">The sequence shown here is derived from an EMBL/GenBank/DDBJ whole genome shotgun (WGS) entry which is preliminary data.</text>
</comment>
<organism evidence="1 2">
    <name type="scientific">Phyllostomus discolor</name>
    <name type="common">pale spear-nosed bat</name>
    <dbReference type="NCBI Taxonomy" id="89673"/>
    <lineage>
        <taxon>Eukaryota</taxon>
        <taxon>Metazoa</taxon>
        <taxon>Chordata</taxon>
        <taxon>Craniata</taxon>
        <taxon>Vertebrata</taxon>
        <taxon>Euteleostomi</taxon>
        <taxon>Mammalia</taxon>
        <taxon>Eutheria</taxon>
        <taxon>Laurasiatheria</taxon>
        <taxon>Chiroptera</taxon>
        <taxon>Yangochiroptera</taxon>
        <taxon>Phyllostomidae</taxon>
        <taxon>Phyllostominae</taxon>
        <taxon>Phyllostomus</taxon>
    </lineage>
</organism>
<evidence type="ECO:0000313" key="2">
    <source>
        <dbReference type="Proteomes" id="UP000664940"/>
    </source>
</evidence>
<protein>
    <submittedName>
        <fullName evidence="1">Uncharacterized protein</fullName>
    </submittedName>
</protein>
<reference evidence="1 2" key="1">
    <citation type="journal article" date="2020" name="Nature">
        <title>Six reference-quality genomes reveal evolution of bat adaptations.</title>
        <authorList>
            <person name="Jebb D."/>
            <person name="Huang Z."/>
            <person name="Pippel M."/>
            <person name="Hughes G.M."/>
            <person name="Lavrichenko K."/>
            <person name="Devanna P."/>
            <person name="Winkler S."/>
            <person name="Jermiin L.S."/>
            <person name="Skirmuntt E.C."/>
            <person name="Katzourakis A."/>
            <person name="Burkitt-Gray L."/>
            <person name="Ray D.A."/>
            <person name="Sullivan K.A.M."/>
            <person name="Roscito J.G."/>
            <person name="Kirilenko B.M."/>
            <person name="Davalos L.M."/>
            <person name="Corthals A.P."/>
            <person name="Power M.L."/>
            <person name="Jones G."/>
            <person name="Ransome R.D."/>
            <person name="Dechmann D.K.N."/>
            <person name="Locatelli A.G."/>
            <person name="Puechmaille S.J."/>
            <person name="Fedrigo O."/>
            <person name="Jarvis E.D."/>
            <person name="Hiller M."/>
            <person name="Vernes S.C."/>
            <person name="Myers E.W."/>
            <person name="Teeling E.C."/>
        </authorList>
    </citation>
    <scope>NUCLEOTIDE SEQUENCE [LARGE SCALE GENOMIC DNA]</scope>
    <source>
        <strain evidence="1">Bat1K_MPI-CBG_1</strain>
    </source>
</reference>
<dbReference type="AlphaFoldDB" id="A0A833ZWZ5"/>
<accession>A0A833ZWZ5</accession>
<name>A0A833ZWZ5_9CHIR</name>
<proteinExistence type="predicted"/>
<dbReference type="Proteomes" id="UP000664940">
    <property type="component" value="Unassembled WGS sequence"/>
</dbReference>